<name>A0ACC0FHI5_9ERIC</name>
<comment type="caution">
    <text evidence="1">The sequence shown here is derived from an EMBL/GenBank/DDBJ whole genome shotgun (WGS) entry which is preliminary data.</text>
</comment>
<reference evidence="1 2" key="1">
    <citation type="journal article" date="2022" name="Plant J.">
        <title>Chromosome-level genome of Camellia lanceoleosa provides a valuable resource for understanding genome evolution and self-incompatibility.</title>
        <authorList>
            <person name="Gong W."/>
            <person name="Xiao S."/>
            <person name="Wang L."/>
            <person name="Liao Z."/>
            <person name="Chang Y."/>
            <person name="Mo W."/>
            <person name="Hu G."/>
            <person name="Li W."/>
            <person name="Zhao G."/>
            <person name="Zhu H."/>
            <person name="Hu X."/>
            <person name="Ji K."/>
            <person name="Xiang X."/>
            <person name="Song Q."/>
            <person name="Yuan D."/>
            <person name="Jin S."/>
            <person name="Zhang L."/>
        </authorList>
    </citation>
    <scope>NUCLEOTIDE SEQUENCE [LARGE SCALE GENOMIC DNA]</scope>
    <source>
        <strain evidence="1">SQ_2022a</strain>
    </source>
</reference>
<proteinExistence type="predicted"/>
<keyword evidence="2" id="KW-1185">Reference proteome</keyword>
<dbReference type="Proteomes" id="UP001060215">
    <property type="component" value="Chromosome 14"/>
</dbReference>
<organism evidence="1 2">
    <name type="scientific">Camellia lanceoleosa</name>
    <dbReference type="NCBI Taxonomy" id="1840588"/>
    <lineage>
        <taxon>Eukaryota</taxon>
        <taxon>Viridiplantae</taxon>
        <taxon>Streptophyta</taxon>
        <taxon>Embryophyta</taxon>
        <taxon>Tracheophyta</taxon>
        <taxon>Spermatophyta</taxon>
        <taxon>Magnoliopsida</taxon>
        <taxon>eudicotyledons</taxon>
        <taxon>Gunneridae</taxon>
        <taxon>Pentapetalae</taxon>
        <taxon>asterids</taxon>
        <taxon>Ericales</taxon>
        <taxon>Theaceae</taxon>
        <taxon>Camellia</taxon>
    </lineage>
</organism>
<accession>A0ACC0FHI5</accession>
<evidence type="ECO:0000313" key="1">
    <source>
        <dbReference type="EMBL" id="KAI7988175.1"/>
    </source>
</evidence>
<sequence length="183" mass="20504">MNSVLANSYLPCALCNSPHSAYPHIYKLQSSAFSLHHLLFLSLSLSLSLKMLSFFHSYFTHIHISFDAVFNYIYRDVLDKKSSPTPSKLKEIAKGEAKIEGDGKKFERQSSHGRGVEEREGIKVKILMTKEEATQFLSKCKDGGVLEFKDVAHQLIQIPTSRVSIVSSGTCSDRGLESITEEF</sequence>
<evidence type="ECO:0000313" key="2">
    <source>
        <dbReference type="Proteomes" id="UP001060215"/>
    </source>
</evidence>
<gene>
    <name evidence="1" type="ORF">LOK49_LG13G01013</name>
</gene>
<protein>
    <submittedName>
        <fullName evidence="1">Uncharacterized protein</fullName>
    </submittedName>
</protein>
<dbReference type="EMBL" id="CM045771">
    <property type="protein sequence ID" value="KAI7988175.1"/>
    <property type="molecule type" value="Genomic_DNA"/>
</dbReference>